<dbReference type="PANTHER" id="PTHR31586">
    <property type="entry name" value="CYTOCHROME C OXIDASE PROTEIN 20"/>
    <property type="match status" value="1"/>
</dbReference>
<feature type="transmembrane region" description="Helical" evidence="10">
    <location>
        <begin position="76"/>
        <end position="96"/>
    </location>
</feature>
<protein>
    <recommendedName>
        <fullName evidence="3">Cytochrome c oxidase assembly protein COX20, mitochondrial</fullName>
    </recommendedName>
</protein>
<dbReference type="Proteomes" id="UP000717328">
    <property type="component" value="Unassembled WGS sequence"/>
</dbReference>
<keyword evidence="4 10" id="KW-0812">Transmembrane</keyword>
<evidence type="ECO:0000256" key="5">
    <source>
        <dbReference type="ARBA" id="ARBA00022792"/>
    </source>
</evidence>
<evidence type="ECO:0000313" key="11">
    <source>
        <dbReference type="EMBL" id="KAG5636497.1"/>
    </source>
</evidence>
<evidence type="ECO:0000256" key="9">
    <source>
        <dbReference type="SAM" id="MobiDB-lite"/>
    </source>
</evidence>
<feature type="region of interest" description="Disordered" evidence="9">
    <location>
        <begin position="138"/>
        <end position="159"/>
    </location>
</feature>
<dbReference type="EMBL" id="JABCKI010005925">
    <property type="protein sequence ID" value="KAG5636497.1"/>
    <property type="molecule type" value="Genomic_DNA"/>
</dbReference>
<feature type="compositionally biased region" description="Low complexity" evidence="9">
    <location>
        <begin position="143"/>
        <end position="159"/>
    </location>
</feature>
<comment type="similarity">
    <text evidence="2">Belongs to the COX20 family.</text>
</comment>
<keyword evidence="12" id="KW-1185">Reference proteome</keyword>
<reference evidence="11" key="2">
    <citation type="submission" date="2021-10" db="EMBL/GenBank/DDBJ databases">
        <title>Phylogenomics reveals ancestral predisposition of the termite-cultivated fungus Termitomyces towards a domesticated lifestyle.</title>
        <authorList>
            <person name="Auxier B."/>
            <person name="Grum-Grzhimaylo A."/>
            <person name="Cardenas M.E."/>
            <person name="Lodge J.D."/>
            <person name="Laessoe T."/>
            <person name="Pedersen O."/>
            <person name="Smith M.E."/>
            <person name="Kuyper T.W."/>
            <person name="Franco-Molano E.A."/>
            <person name="Baroni T.J."/>
            <person name="Aanen D.K."/>
        </authorList>
    </citation>
    <scope>NUCLEOTIDE SEQUENCE</scope>
    <source>
        <strain evidence="11">D49</strain>
    </source>
</reference>
<gene>
    <name evidence="11" type="ORF">H0H81_007831</name>
</gene>
<dbReference type="InterPro" id="IPR022533">
    <property type="entry name" value="Cox20"/>
</dbReference>
<dbReference type="Pfam" id="PF12597">
    <property type="entry name" value="Cox20"/>
    <property type="match status" value="1"/>
</dbReference>
<dbReference type="OrthoDB" id="14603at2759"/>
<organism evidence="11 12">
    <name type="scientific">Sphagnurus paluster</name>
    <dbReference type="NCBI Taxonomy" id="117069"/>
    <lineage>
        <taxon>Eukaryota</taxon>
        <taxon>Fungi</taxon>
        <taxon>Dikarya</taxon>
        <taxon>Basidiomycota</taxon>
        <taxon>Agaricomycotina</taxon>
        <taxon>Agaricomycetes</taxon>
        <taxon>Agaricomycetidae</taxon>
        <taxon>Agaricales</taxon>
        <taxon>Tricholomatineae</taxon>
        <taxon>Lyophyllaceae</taxon>
        <taxon>Sphagnurus</taxon>
    </lineage>
</organism>
<evidence type="ECO:0000256" key="4">
    <source>
        <dbReference type="ARBA" id="ARBA00022692"/>
    </source>
</evidence>
<dbReference type="PANTHER" id="PTHR31586:SF1">
    <property type="entry name" value="CYTOCHROME C OXIDASE ASSEMBLY PROTEIN COX20, MITOCHONDRIAL"/>
    <property type="match status" value="1"/>
</dbReference>
<evidence type="ECO:0000256" key="6">
    <source>
        <dbReference type="ARBA" id="ARBA00022989"/>
    </source>
</evidence>
<comment type="caution">
    <text evidence="11">The sequence shown here is derived from an EMBL/GenBank/DDBJ whole genome shotgun (WGS) entry which is preliminary data.</text>
</comment>
<feature type="region of interest" description="Disordered" evidence="9">
    <location>
        <begin position="1"/>
        <end position="22"/>
    </location>
</feature>
<evidence type="ECO:0000256" key="1">
    <source>
        <dbReference type="ARBA" id="ARBA00004273"/>
    </source>
</evidence>
<evidence type="ECO:0000256" key="7">
    <source>
        <dbReference type="ARBA" id="ARBA00023128"/>
    </source>
</evidence>
<sequence>MSESTPLPGANASSIPPPPSKAPPATGNFLHDVFQSVTHISDVPCARNSLLGGIASGAGIGVVRGMSASALVAGNWAMATFVLISLGSLYVATLLFRASTSLTSILIPSSHLCQKQMADERRKVTQVIESMPQRRLVVKEDSTGPAETSAAGASGSSIA</sequence>
<keyword evidence="8 10" id="KW-0472">Membrane</keyword>
<comment type="subcellular location">
    <subcellularLocation>
        <location evidence="1">Mitochondrion inner membrane</location>
    </subcellularLocation>
</comment>
<evidence type="ECO:0000256" key="10">
    <source>
        <dbReference type="SAM" id="Phobius"/>
    </source>
</evidence>
<keyword evidence="6 10" id="KW-1133">Transmembrane helix</keyword>
<dbReference type="AlphaFoldDB" id="A0A9P7FQ79"/>
<dbReference type="GO" id="GO:0005743">
    <property type="term" value="C:mitochondrial inner membrane"/>
    <property type="evidence" value="ECO:0007669"/>
    <property type="project" value="UniProtKB-SubCell"/>
</dbReference>
<keyword evidence="5" id="KW-0999">Mitochondrion inner membrane</keyword>
<accession>A0A9P7FQ79</accession>
<proteinExistence type="inferred from homology"/>
<evidence type="ECO:0000256" key="2">
    <source>
        <dbReference type="ARBA" id="ARBA00009575"/>
    </source>
</evidence>
<evidence type="ECO:0000256" key="8">
    <source>
        <dbReference type="ARBA" id="ARBA00023136"/>
    </source>
</evidence>
<keyword evidence="7" id="KW-0496">Mitochondrion</keyword>
<evidence type="ECO:0000313" key="12">
    <source>
        <dbReference type="Proteomes" id="UP000717328"/>
    </source>
</evidence>
<reference evidence="11" key="1">
    <citation type="submission" date="2021-02" db="EMBL/GenBank/DDBJ databases">
        <authorList>
            <person name="Nieuwenhuis M."/>
            <person name="Van De Peppel L.J.J."/>
        </authorList>
    </citation>
    <scope>NUCLEOTIDE SEQUENCE</scope>
    <source>
        <strain evidence="11">D49</strain>
    </source>
</reference>
<evidence type="ECO:0000256" key="3">
    <source>
        <dbReference type="ARBA" id="ARBA00017689"/>
    </source>
</evidence>
<name>A0A9P7FQ79_9AGAR</name>
<dbReference type="GO" id="GO:0033617">
    <property type="term" value="P:mitochondrial respiratory chain complex IV assembly"/>
    <property type="evidence" value="ECO:0007669"/>
    <property type="project" value="InterPro"/>
</dbReference>